<organism evidence="8 9">
    <name type="scientific">Merluccius polli</name>
    <name type="common">Benguela hake</name>
    <name type="synonym">Merluccius cadenati</name>
    <dbReference type="NCBI Taxonomy" id="89951"/>
    <lineage>
        <taxon>Eukaryota</taxon>
        <taxon>Metazoa</taxon>
        <taxon>Chordata</taxon>
        <taxon>Craniata</taxon>
        <taxon>Vertebrata</taxon>
        <taxon>Euteleostomi</taxon>
        <taxon>Actinopterygii</taxon>
        <taxon>Neopterygii</taxon>
        <taxon>Teleostei</taxon>
        <taxon>Neoteleostei</taxon>
        <taxon>Acanthomorphata</taxon>
        <taxon>Zeiogadaria</taxon>
        <taxon>Gadariae</taxon>
        <taxon>Gadiformes</taxon>
        <taxon>Gadoidei</taxon>
        <taxon>Merlucciidae</taxon>
        <taxon>Merluccius</taxon>
    </lineage>
</organism>
<dbReference type="Proteomes" id="UP001174136">
    <property type="component" value="Unassembled WGS sequence"/>
</dbReference>
<comment type="similarity">
    <text evidence="2">Belongs to the tetraspanin (TM4SF) family.</text>
</comment>
<dbReference type="InterPro" id="IPR018499">
    <property type="entry name" value="Tetraspanin/Peripherin"/>
</dbReference>
<evidence type="ECO:0000256" key="3">
    <source>
        <dbReference type="ARBA" id="ARBA00022692"/>
    </source>
</evidence>
<dbReference type="EMBL" id="JAOPHQ010004589">
    <property type="protein sequence ID" value="KAK0138644.1"/>
    <property type="molecule type" value="Genomic_DNA"/>
</dbReference>
<evidence type="ECO:0000256" key="1">
    <source>
        <dbReference type="ARBA" id="ARBA00004141"/>
    </source>
</evidence>
<evidence type="ECO:0000256" key="7">
    <source>
        <dbReference type="SAM" id="Phobius"/>
    </source>
</evidence>
<proteinExistence type="inferred from homology"/>
<evidence type="ECO:0000256" key="4">
    <source>
        <dbReference type="ARBA" id="ARBA00022989"/>
    </source>
</evidence>
<dbReference type="PROSITE" id="PS00421">
    <property type="entry name" value="TM4_1"/>
    <property type="match status" value="1"/>
</dbReference>
<evidence type="ECO:0000256" key="6">
    <source>
        <dbReference type="SAM" id="MobiDB-lite"/>
    </source>
</evidence>
<comment type="caution">
    <text evidence="8">The sequence shown here is derived from an EMBL/GenBank/DDBJ whole genome shotgun (WGS) entry which is preliminary data.</text>
</comment>
<evidence type="ECO:0000256" key="5">
    <source>
        <dbReference type="ARBA" id="ARBA00023136"/>
    </source>
</evidence>
<sequence length="237" mass="26829">MPPHKYNEAPRKEKTKKPNKKEENKGDSMSRSFSQRKIHLYRHPVPILQQRNQPHSLMKKPAVIVLTVEVIESESGVQVQLRVQLCQDTRDSFFFPARFSVTQRKDMKPSLNSLFRTSLPCSVELPFRSSIMGEGCTRVTKYFLFIFNLIFFLFGAVIMGFGLWLLLDNQSFIAVLQDSSLALKAASYILIGVGAFSMLMGFVGCLGAIYEIRCLLGLRTCERVGAGLCGEFERGEM</sequence>
<keyword evidence="4 7" id="KW-1133">Transmembrane helix</keyword>
<dbReference type="Pfam" id="PF00335">
    <property type="entry name" value="Tetraspanin"/>
    <property type="match status" value="1"/>
</dbReference>
<evidence type="ECO:0000256" key="2">
    <source>
        <dbReference type="ARBA" id="ARBA00006840"/>
    </source>
</evidence>
<keyword evidence="5 7" id="KW-0472">Membrane</keyword>
<dbReference type="AlphaFoldDB" id="A0AA47ME80"/>
<dbReference type="PANTHER" id="PTHR19282">
    <property type="entry name" value="TETRASPANIN"/>
    <property type="match status" value="1"/>
</dbReference>
<comment type="subcellular location">
    <subcellularLocation>
        <location evidence="1">Membrane</location>
        <topology evidence="1">Multi-pass membrane protein</topology>
    </subcellularLocation>
</comment>
<keyword evidence="3 7" id="KW-0812">Transmembrane</keyword>
<keyword evidence="9" id="KW-1185">Reference proteome</keyword>
<dbReference type="InterPro" id="IPR018503">
    <property type="entry name" value="Tetraspanin_CS"/>
</dbReference>
<feature type="transmembrane region" description="Helical" evidence="7">
    <location>
        <begin position="187"/>
        <end position="210"/>
    </location>
</feature>
<evidence type="ECO:0000313" key="9">
    <source>
        <dbReference type="Proteomes" id="UP001174136"/>
    </source>
</evidence>
<dbReference type="PRINTS" id="PR00259">
    <property type="entry name" value="TMFOUR"/>
</dbReference>
<accession>A0AA47ME80</accession>
<dbReference type="PANTHER" id="PTHR19282:SF44">
    <property type="entry name" value="CD82 ANTIGEN"/>
    <property type="match status" value="1"/>
</dbReference>
<feature type="compositionally biased region" description="Basic and acidic residues" evidence="6">
    <location>
        <begin position="1"/>
        <end position="12"/>
    </location>
</feature>
<feature type="region of interest" description="Disordered" evidence="6">
    <location>
        <begin position="1"/>
        <end position="33"/>
    </location>
</feature>
<name>A0AA47ME80_MERPO</name>
<gene>
    <name evidence="8" type="primary">Cd82</name>
    <name evidence="8" type="ORF">N1851_024832</name>
</gene>
<feature type="transmembrane region" description="Helical" evidence="7">
    <location>
        <begin position="142"/>
        <end position="167"/>
    </location>
</feature>
<evidence type="ECO:0000313" key="8">
    <source>
        <dbReference type="EMBL" id="KAK0138644.1"/>
    </source>
</evidence>
<reference evidence="8" key="1">
    <citation type="journal article" date="2023" name="Front. Mar. Sci.">
        <title>A new Merluccius polli reference genome to investigate the effects of global change in West African waters.</title>
        <authorList>
            <person name="Mateo J.L."/>
            <person name="Blanco-Fernandez C."/>
            <person name="Garcia-Vazquez E."/>
            <person name="Machado-Schiaffino G."/>
        </authorList>
    </citation>
    <scope>NUCLEOTIDE SEQUENCE</scope>
    <source>
        <strain evidence="8">C29</strain>
        <tissue evidence="8">Fin</tissue>
    </source>
</reference>
<protein>
    <submittedName>
        <fullName evidence="8">CD82 antigen</fullName>
    </submittedName>
</protein>
<dbReference type="GO" id="GO:0005886">
    <property type="term" value="C:plasma membrane"/>
    <property type="evidence" value="ECO:0007669"/>
    <property type="project" value="TreeGrafter"/>
</dbReference>